<reference evidence="1" key="1">
    <citation type="journal article" date="2019" name="Environ. Microbiol.">
        <title>Fungal ecological strategies reflected in gene transcription - a case study of two litter decomposers.</title>
        <authorList>
            <person name="Barbi F."/>
            <person name="Kohler A."/>
            <person name="Barry K."/>
            <person name="Baskaran P."/>
            <person name="Daum C."/>
            <person name="Fauchery L."/>
            <person name="Ihrmark K."/>
            <person name="Kuo A."/>
            <person name="LaButti K."/>
            <person name="Lipzen A."/>
            <person name="Morin E."/>
            <person name="Grigoriev I.V."/>
            <person name="Henrissat B."/>
            <person name="Lindahl B."/>
            <person name="Martin F."/>
        </authorList>
    </citation>
    <scope>NUCLEOTIDE SEQUENCE</scope>
    <source>
        <strain evidence="1">JB14</strain>
    </source>
</reference>
<proteinExistence type="predicted"/>
<organism evidence="1 2">
    <name type="scientific">Gymnopus androsaceus JB14</name>
    <dbReference type="NCBI Taxonomy" id="1447944"/>
    <lineage>
        <taxon>Eukaryota</taxon>
        <taxon>Fungi</taxon>
        <taxon>Dikarya</taxon>
        <taxon>Basidiomycota</taxon>
        <taxon>Agaricomycotina</taxon>
        <taxon>Agaricomycetes</taxon>
        <taxon>Agaricomycetidae</taxon>
        <taxon>Agaricales</taxon>
        <taxon>Marasmiineae</taxon>
        <taxon>Omphalotaceae</taxon>
        <taxon>Gymnopus</taxon>
    </lineage>
</organism>
<gene>
    <name evidence="1" type="ORF">BT96DRAFT_1005208</name>
</gene>
<evidence type="ECO:0000313" key="1">
    <source>
        <dbReference type="EMBL" id="KAE9387358.1"/>
    </source>
</evidence>
<name>A0A6A4GP35_9AGAR</name>
<evidence type="ECO:0000313" key="2">
    <source>
        <dbReference type="Proteomes" id="UP000799118"/>
    </source>
</evidence>
<dbReference type="AlphaFoldDB" id="A0A6A4GP35"/>
<keyword evidence="2" id="KW-1185">Reference proteome</keyword>
<sequence length="165" mass="18111">MSQGDFQSNHDFSVNHFPGDITCNCLLRPDRLGLPSFRAPSRSVMPQIHYPPPAGAQQFTYPQPMLHPQYGIALPVYTNAQLVAQNFTPPLPAFAPPQAQQDMQFACTVVPLIATPYSIETGLNSAVITCLRKGWHEFIPMAYFANRFADSASITDEGESAGLRG</sequence>
<accession>A0A6A4GP35</accession>
<protein>
    <submittedName>
        <fullName evidence="1">Uncharacterized protein</fullName>
    </submittedName>
</protein>
<dbReference type="Proteomes" id="UP000799118">
    <property type="component" value="Unassembled WGS sequence"/>
</dbReference>
<dbReference type="EMBL" id="ML769806">
    <property type="protein sequence ID" value="KAE9387358.1"/>
    <property type="molecule type" value="Genomic_DNA"/>
</dbReference>